<evidence type="ECO:0000313" key="3">
    <source>
        <dbReference type="EMBL" id="BFO71527.1"/>
    </source>
</evidence>
<protein>
    <submittedName>
        <fullName evidence="3">Class I SAM-dependent methyltransferase</fullName>
    </submittedName>
</protein>
<dbReference type="Gene3D" id="3.40.50.150">
    <property type="entry name" value="Vaccinia Virus protein VP39"/>
    <property type="match status" value="1"/>
</dbReference>
<reference evidence="3" key="1">
    <citation type="submission" date="2024-07" db="EMBL/GenBank/DDBJ databases">
        <title>Complete genome sequence of Prevotella sp. YM-2024 GTC17253.</title>
        <authorList>
            <person name="Hayashi M."/>
            <person name="Muto Y."/>
            <person name="Tanaka K."/>
            <person name="Niwa H."/>
        </authorList>
    </citation>
    <scope>NUCLEOTIDE SEQUENCE</scope>
    <source>
        <strain evidence="3">GTC17253</strain>
    </source>
</reference>
<dbReference type="GO" id="GO:0032259">
    <property type="term" value="P:methylation"/>
    <property type="evidence" value="ECO:0007669"/>
    <property type="project" value="UniProtKB-KW"/>
</dbReference>
<dbReference type="GO" id="GO:0008168">
    <property type="term" value="F:methyltransferase activity"/>
    <property type="evidence" value="ECO:0007669"/>
    <property type="project" value="UniProtKB-KW"/>
</dbReference>
<dbReference type="InterPro" id="IPR016874">
    <property type="entry name" value="TcmP-like"/>
</dbReference>
<dbReference type="PIRSF" id="PIRSF028177">
    <property type="entry name" value="Polyketide_synth_Omtfrase_TcmP"/>
    <property type="match status" value="1"/>
</dbReference>
<proteinExistence type="predicted"/>
<dbReference type="InterPro" id="IPR007213">
    <property type="entry name" value="Ppm1/Ppm2/Tcmp"/>
</dbReference>
<keyword evidence="1 3" id="KW-0489">Methyltransferase</keyword>
<accession>A0AB33J063</accession>
<dbReference type="AlphaFoldDB" id="A0AB33J063"/>
<gene>
    <name evidence="3" type="ORF">GTC17253_14930</name>
</gene>
<dbReference type="InterPro" id="IPR029063">
    <property type="entry name" value="SAM-dependent_MTases_sf"/>
</dbReference>
<evidence type="ECO:0000256" key="2">
    <source>
        <dbReference type="ARBA" id="ARBA00022679"/>
    </source>
</evidence>
<sequence>MEAKQLSSIPETMLITLWAKATETSSYGGLIHDEVAKDIIESIDYDFSKFKGGKLSQIGCCVRAALIDNEVRSFLARYPDAVVVQLGAGLDGRYQRLGCPEVSHWFDLDLKEVIDIRRQLIPETDRNTYLELSMFDYQWIDIVKSYGKPVLILVEGVLMYFDSAQVKAFFQTVCDRFDAATLVFDMLAYFALKHTKHHDTIGKMSSSVSFLWSELDTRTMEAWHPKLHIDRELCLSDHDQGRFPLALRLMCYIPYFYKRFNQRVVKVDIWQ</sequence>
<organism evidence="3">
    <name type="scientific">Prevotella sp. GTC17253</name>
    <dbReference type="NCBI Taxonomy" id="3236793"/>
    <lineage>
        <taxon>Bacteria</taxon>
        <taxon>Pseudomonadati</taxon>
        <taxon>Bacteroidota</taxon>
        <taxon>Bacteroidia</taxon>
        <taxon>Bacteroidales</taxon>
        <taxon>Prevotellaceae</taxon>
        <taxon>Prevotella</taxon>
    </lineage>
</organism>
<keyword evidence="2" id="KW-0808">Transferase</keyword>
<dbReference type="PANTHER" id="PTHR43619:SF2">
    <property type="entry name" value="S-ADENOSYL-L-METHIONINE-DEPENDENT METHYLTRANSFERASES SUPERFAMILY PROTEIN"/>
    <property type="match status" value="1"/>
</dbReference>
<dbReference type="PANTHER" id="PTHR43619">
    <property type="entry name" value="S-ADENOSYL-L-METHIONINE-DEPENDENT METHYLTRANSFERASE YKTD-RELATED"/>
    <property type="match status" value="1"/>
</dbReference>
<evidence type="ECO:0000256" key="1">
    <source>
        <dbReference type="ARBA" id="ARBA00022603"/>
    </source>
</evidence>
<dbReference type="Pfam" id="PF04072">
    <property type="entry name" value="LCM"/>
    <property type="match status" value="1"/>
</dbReference>
<dbReference type="EMBL" id="AP035785">
    <property type="protein sequence ID" value="BFO71527.1"/>
    <property type="molecule type" value="Genomic_DNA"/>
</dbReference>
<name>A0AB33J063_9BACT</name>
<dbReference type="SUPFAM" id="SSF53335">
    <property type="entry name" value="S-adenosyl-L-methionine-dependent methyltransferases"/>
    <property type="match status" value="1"/>
</dbReference>